<evidence type="ECO:0000256" key="5">
    <source>
        <dbReference type="ARBA" id="ARBA00022989"/>
    </source>
</evidence>
<keyword evidence="3" id="KW-1003">Cell membrane</keyword>
<feature type="domain" description="ABC transmembrane type-1" evidence="8">
    <location>
        <begin position="79"/>
        <end position="261"/>
    </location>
</feature>
<comment type="caution">
    <text evidence="9">The sequence shown here is derived from an EMBL/GenBank/DDBJ whole genome shotgun (WGS) entry which is preliminary data.</text>
</comment>
<evidence type="ECO:0000313" key="9">
    <source>
        <dbReference type="EMBL" id="MCJ2542895.1"/>
    </source>
</evidence>
<proteinExistence type="inferred from homology"/>
<comment type="similarity">
    <text evidence="7">Belongs to the binding-protein-dependent transport system permease family.</text>
</comment>
<evidence type="ECO:0000313" key="10">
    <source>
        <dbReference type="Proteomes" id="UP000830835"/>
    </source>
</evidence>
<feature type="transmembrane region" description="Helical" evidence="7">
    <location>
        <begin position="243"/>
        <end position="264"/>
    </location>
</feature>
<keyword evidence="6 7" id="KW-0472">Membrane</keyword>
<feature type="transmembrane region" description="Helical" evidence="7">
    <location>
        <begin position="22"/>
        <end position="42"/>
    </location>
</feature>
<feature type="transmembrane region" description="Helical" evidence="7">
    <location>
        <begin position="83"/>
        <end position="105"/>
    </location>
</feature>
<dbReference type="InterPro" id="IPR035906">
    <property type="entry name" value="MetI-like_sf"/>
</dbReference>
<dbReference type="PROSITE" id="PS50928">
    <property type="entry name" value="ABC_TM1"/>
    <property type="match status" value="1"/>
</dbReference>
<reference evidence="9" key="1">
    <citation type="submission" date="2021-02" db="EMBL/GenBank/DDBJ databases">
        <title>The CRISPR/cas machinery reduction and long-range gene transfer in the hot spring cyanobacterium Synechococcus.</title>
        <authorList>
            <person name="Dvorak P."/>
            <person name="Jahodarova E."/>
            <person name="Hasler P."/>
            <person name="Poulickova A."/>
        </authorList>
    </citation>
    <scope>NUCLEOTIDE SEQUENCE</scope>
    <source>
        <strain evidence="9">Rupite</strain>
    </source>
</reference>
<dbReference type="PANTHER" id="PTHR30043:SF1">
    <property type="entry name" value="ABC TRANSPORT SYSTEM PERMEASE PROTEIN P69"/>
    <property type="match status" value="1"/>
</dbReference>
<evidence type="ECO:0000256" key="3">
    <source>
        <dbReference type="ARBA" id="ARBA00022475"/>
    </source>
</evidence>
<dbReference type="EMBL" id="JAFIRA010000017">
    <property type="protein sequence ID" value="MCJ2542895.1"/>
    <property type="molecule type" value="Genomic_DNA"/>
</dbReference>
<keyword evidence="10" id="KW-1185">Reference proteome</keyword>
<dbReference type="CDD" id="cd06261">
    <property type="entry name" value="TM_PBP2"/>
    <property type="match status" value="1"/>
</dbReference>
<sequence length="269" mass="29242">MAQATTLSGRKWSPPPLIKNPWVRWGLIVGGILYLIFALSTLNFDAARVSRGLERSGRLLLAFLQPDFTTRGNLIFTGMMESVTMAAISTVAGFIVAVPVGFGAARNLVPVPVYLFCRGLIALSRTFQEVIIAILFVVMFGFGPFAGVLTLTFGSVGFFSKLLAEDIEEIDAVQVEAIRSTGASWLQMVSYAVVPQVLPRMIGLTLYRFDINIREAAILGIVGAGGIGSTLNTSLRRYDYDTASAIILMIIALVMVVELSSGWIRKRVQ</sequence>
<organism evidence="9 10">
    <name type="scientific">Thermostichus vulcanus str. 'Rupite'</name>
    <dbReference type="NCBI Taxonomy" id="2813851"/>
    <lineage>
        <taxon>Bacteria</taxon>
        <taxon>Bacillati</taxon>
        <taxon>Cyanobacteriota</taxon>
        <taxon>Cyanophyceae</taxon>
        <taxon>Thermostichales</taxon>
        <taxon>Thermostichaceae</taxon>
        <taxon>Thermostichus</taxon>
    </lineage>
</organism>
<keyword evidence="4 7" id="KW-0812">Transmembrane</keyword>
<dbReference type="Pfam" id="PF00528">
    <property type="entry name" value="BPD_transp_1"/>
    <property type="match status" value="1"/>
</dbReference>
<evidence type="ECO:0000256" key="2">
    <source>
        <dbReference type="ARBA" id="ARBA00022448"/>
    </source>
</evidence>
<dbReference type="SUPFAM" id="SSF161098">
    <property type="entry name" value="MetI-like"/>
    <property type="match status" value="1"/>
</dbReference>
<accession>A0ABT0CAT9</accession>
<protein>
    <submittedName>
        <fullName evidence="9">Phosphonate ABC transporter, permease protein PhnE</fullName>
    </submittedName>
</protein>
<evidence type="ECO:0000256" key="4">
    <source>
        <dbReference type="ARBA" id="ARBA00022692"/>
    </source>
</evidence>
<evidence type="ECO:0000256" key="6">
    <source>
        <dbReference type="ARBA" id="ARBA00023136"/>
    </source>
</evidence>
<evidence type="ECO:0000256" key="7">
    <source>
        <dbReference type="RuleBase" id="RU363032"/>
    </source>
</evidence>
<dbReference type="InterPro" id="IPR000515">
    <property type="entry name" value="MetI-like"/>
</dbReference>
<keyword evidence="5 7" id="KW-1133">Transmembrane helix</keyword>
<name>A0ABT0CAT9_THEVL</name>
<dbReference type="Proteomes" id="UP000830835">
    <property type="component" value="Unassembled WGS sequence"/>
</dbReference>
<dbReference type="PANTHER" id="PTHR30043">
    <property type="entry name" value="PHOSPHONATES TRANSPORT SYSTEM PERMEASE PROTEIN"/>
    <property type="match status" value="1"/>
</dbReference>
<keyword evidence="2 7" id="KW-0813">Transport</keyword>
<feature type="transmembrane region" description="Helical" evidence="7">
    <location>
        <begin position="130"/>
        <end position="153"/>
    </location>
</feature>
<dbReference type="RefSeq" id="WP_244350178.1">
    <property type="nucleotide sequence ID" value="NZ_JAFIRA010000017.1"/>
</dbReference>
<evidence type="ECO:0000259" key="8">
    <source>
        <dbReference type="PROSITE" id="PS50928"/>
    </source>
</evidence>
<dbReference type="InterPro" id="IPR005769">
    <property type="entry name" value="PhnE/PtxC"/>
</dbReference>
<evidence type="ECO:0000256" key="1">
    <source>
        <dbReference type="ARBA" id="ARBA00004651"/>
    </source>
</evidence>
<dbReference type="Gene3D" id="1.10.3720.10">
    <property type="entry name" value="MetI-like"/>
    <property type="match status" value="1"/>
</dbReference>
<dbReference type="NCBIfam" id="TIGR01097">
    <property type="entry name" value="PhnE"/>
    <property type="match status" value="1"/>
</dbReference>
<comment type="subcellular location">
    <subcellularLocation>
        <location evidence="1 7">Cell membrane</location>
        <topology evidence="1 7">Multi-pass membrane protein</topology>
    </subcellularLocation>
</comment>
<gene>
    <name evidence="9" type="primary">phnE</name>
    <name evidence="9" type="ORF">JX360_08255</name>
</gene>